<gene>
    <name evidence="9" type="ORF">SAMN05421879_108108</name>
</gene>
<protein>
    <submittedName>
        <fullName evidence="9">Putative ABC transport system permease protein</fullName>
    </submittedName>
</protein>
<dbReference type="PANTHER" id="PTHR30572">
    <property type="entry name" value="MEMBRANE COMPONENT OF TRANSPORTER-RELATED"/>
    <property type="match status" value="1"/>
</dbReference>
<feature type="domain" description="ABC3 transporter permease C-terminal" evidence="8">
    <location>
        <begin position="725"/>
        <end position="842"/>
    </location>
</feature>
<dbReference type="EMBL" id="OBQK01000008">
    <property type="protein sequence ID" value="SOC56711.1"/>
    <property type="molecule type" value="Genomic_DNA"/>
</dbReference>
<feature type="domain" description="ABC3 transporter permease C-terminal" evidence="8">
    <location>
        <begin position="260"/>
        <end position="381"/>
    </location>
</feature>
<dbReference type="PANTHER" id="PTHR30572:SF4">
    <property type="entry name" value="ABC TRANSPORTER PERMEASE YTRF"/>
    <property type="match status" value="1"/>
</dbReference>
<reference evidence="10" key="1">
    <citation type="submission" date="2017-08" db="EMBL/GenBank/DDBJ databases">
        <authorList>
            <person name="Varghese N."/>
            <person name="Submissions S."/>
        </authorList>
    </citation>
    <scope>NUCLEOTIDE SEQUENCE [LARGE SCALE GENOMIC DNA]</scope>
    <source>
        <strain evidence="10">USBA17B2</strain>
    </source>
</reference>
<feature type="transmembrane region" description="Helical" evidence="7">
    <location>
        <begin position="767"/>
        <end position="792"/>
    </location>
</feature>
<evidence type="ECO:0000256" key="7">
    <source>
        <dbReference type="SAM" id="Phobius"/>
    </source>
</evidence>
<keyword evidence="4 7" id="KW-1133">Transmembrane helix</keyword>
<feature type="transmembrane region" description="Helical" evidence="7">
    <location>
        <begin position="252"/>
        <end position="282"/>
    </location>
</feature>
<dbReference type="RefSeq" id="WP_097188646.1">
    <property type="nucleotide sequence ID" value="NZ_OBQK01000008.1"/>
</dbReference>
<dbReference type="Proteomes" id="UP000219688">
    <property type="component" value="Unassembled WGS sequence"/>
</dbReference>
<feature type="transmembrane region" description="Helical" evidence="7">
    <location>
        <begin position="347"/>
        <end position="371"/>
    </location>
</feature>
<evidence type="ECO:0000259" key="8">
    <source>
        <dbReference type="Pfam" id="PF02687"/>
    </source>
</evidence>
<feature type="transmembrane region" description="Helical" evidence="7">
    <location>
        <begin position="717"/>
        <end position="746"/>
    </location>
</feature>
<evidence type="ECO:0000313" key="9">
    <source>
        <dbReference type="EMBL" id="SOC56711.1"/>
    </source>
</evidence>
<name>A0A285VVQ3_9MICO</name>
<accession>A0A285VVQ3</accession>
<dbReference type="InterPro" id="IPR003838">
    <property type="entry name" value="ABC3_permease_C"/>
</dbReference>
<proteinExistence type="inferred from homology"/>
<evidence type="ECO:0000256" key="4">
    <source>
        <dbReference type="ARBA" id="ARBA00022989"/>
    </source>
</evidence>
<feature type="transmembrane region" description="Helical" evidence="7">
    <location>
        <begin position="812"/>
        <end position="832"/>
    </location>
</feature>
<dbReference type="Pfam" id="PF02687">
    <property type="entry name" value="FtsX"/>
    <property type="match status" value="2"/>
</dbReference>
<dbReference type="GO" id="GO:0022857">
    <property type="term" value="F:transmembrane transporter activity"/>
    <property type="evidence" value="ECO:0007669"/>
    <property type="project" value="TreeGrafter"/>
</dbReference>
<dbReference type="GO" id="GO:0005886">
    <property type="term" value="C:plasma membrane"/>
    <property type="evidence" value="ECO:0007669"/>
    <property type="project" value="UniProtKB-SubCell"/>
</dbReference>
<evidence type="ECO:0000256" key="3">
    <source>
        <dbReference type="ARBA" id="ARBA00022692"/>
    </source>
</evidence>
<feature type="transmembrane region" description="Helical" evidence="7">
    <location>
        <begin position="303"/>
        <end position="327"/>
    </location>
</feature>
<dbReference type="AlphaFoldDB" id="A0A285VVQ3"/>
<keyword evidence="10" id="KW-1185">Reference proteome</keyword>
<evidence type="ECO:0000256" key="6">
    <source>
        <dbReference type="ARBA" id="ARBA00038076"/>
    </source>
</evidence>
<dbReference type="InterPro" id="IPR050250">
    <property type="entry name" value="Macrolide_Exporter_MacB"/>
</dbReference>
<keyword evidence="2" id="KW-1003">Cell membrane</keyword>
<keyword evidence="5 7" id="KW-0472">Membrane</keyword>
<evidence type="ECO:0000313" key="10">
    <source>
        <dbReference type="Proteomes" id="UP000219688"/>
    </source>
</evidence>
<sequence length="849" mass="85227">MGTWLTAGLMSRGRRLLSAAVAIIIGVAFLTTSLAAVTTAQRGMEDALGAGLREADLVVTGEEGAPVPLEVHDELASVEELAAVRGRVTVSAELGPEEWVMGATLPSVGVTLLDGRLAKERGEVVVDTDLAERAPVGEVLTVRVLTADDDTATGDRDVVELDVVELDVVGVADFGDGDPVLSYGPAFVATDATLRDVDPALTYDALMLDLAAGADEEAARTAILGGWGEAVVQTGPEAAAERVSRFTGGTDALAAMLLGFGAVALATAAIVIANTFTITLAQRTGELALLRAVGATRAQVRRLVLLEALLLGLVASAVGVGLGLLGARGLLGLSGRFDLGMPLATEVAVTPLILGVPLAVGAVVTVAASLWPAVRATRVSPLAALRPDGEAARGRRTPWVRLVLATVLVGAGVAAMGYAATHRDLLSGVAGGLMSFGGVLVAGVVVVPTAVLALGLVARTAGVPGRLAVDNAVRNPGRAAATSAALLVGVTLITMTSVGAASAERTALGEIDGAYAVDVLVEGSGRYAEAAEGAPAGSGDEDPAAEVVPEPLAAEVLARVAAAEGVETARAVETAYLSVGEEWAPTATLGLDPARDGDVVRSSALADLVPGTLGLSNAMMAIYGLEAGDGVTVSGPGGSADLRVVELAVGYQVAVNVSDLRALGGDDVATGAVLVRLAHDADVAEAMSAVREVADDAGLAVSGAAMERAVITQVLDVLVLVTTALLGVAVLIAVVGIANTLSLSVVERHREHALLRGLGLTRGQMRLMLLTEGVLLAVVSTILGLAIGVGYVALGVQTVLPAGTALQLSVPWVQVGAIVGVAVLAGVLASVLPARRATRVSPVEGLVAT</sequence>
<evidence type="ECO:0000256" key="2">
    <source>
        <dbReference type="ARBA" id="ARBA00022475"/>
    </source>
</evidence>
<feature type="transmembrane region" description="Helical" evidence="7">
    <location>
        <begin position="402"/>
        <end position="421"/>
    </location>
</feature>
<organism evidence="9 10">
    <name type="scientific">Ornithinimicrobium cerasi</name>
    <dbReference type="NCBI Taxonomy" id="2248773"/>
    <lineage>
        <taxon>Bacteria</taxon>
        <taxon>Bacillati</taxon>
        <taxon>Actinomycetota</taxon>
        <taxon>Actinomycetes</taxon>
        <taxon>Micrococcales</taxon>
        <taxon>Ornithinimicrobiaceae</taxon>
        <taxon>Ornithinimicrobium</taxon>
    </lineage>
</organism>
<feature type="transmembrane region" description="Helical" evidence="7">
    <location>
        <begin position="479"/>
        <end position="501"/>
    </location>
</feature>
<keyword evidence="3 7" id="KW-0812">Transmembrane</keyword>
<comment type="subcellular location">
    <subcellularLocation>
        <location evidence="1">Cell membrane</location>
        <topology evidence="1">Multi-pass membrane protein</topology>
    </subcellularLocation>
</comment>
<feature type="transmembrane region" description="Helical" evidence="7">
    <location>
        <begin position="433"/>
        <end position="458"/>
    </location>
</feature>
<evidence type="ECO:0000256" key="1">
    <source>
        <dbReference type="ARBA" id="ARBA00004651"/>
    </source>
</evidence>
<evidence type="ECO:0000256" key="5">
    <source>
        <dbReference type="ARBA" id="ARBA00023136"/>
    </source>
</evidence>
<comment type="similarity">
    <text evidence="6">Belongs to the ABC-4 integral membrane protein family.</text>
</comment>